<feature type="region of interest" description="Disordered" evidence="1">
    <location>
        <begin position="21"/>
        <end position="53"/>
    </location>
</feature>
<dbReference type="Gramene" id="ONIVA09G09780.1">
    <property type="protein sequence ID" value="ONIVA09G09780.1"/>
    <property type="gene ID" value="ONIVA09G09780"/>
</dbReference>
<proteinExistence type="predicted"/>
<accession>A0A0E0IJI1</accession>
<organism evidence="2">
    <name type="scientific">Oryza nivara</name>
    <name type="common">Indian wild rice</name>
    <name type="synonym">Oryza sativa f. spontanea</name>
    <dbReference type="NCBI Taxonomy" id="4536"/>
    <lineage>
        <taxon>Eukaryota</taxon>
        <taxon>Viridiplantae</taxon>
        <taxon>Streptophyta</taxon>
        <taxon>Embryophyta</taxon>
        <taxon>Tracheophyta</taxon>
        <taxon>Spermatophyta</taxon>
        <taxon>Magnoliopsida</taxon>
        <taxon>Liliopsida</taxon>
        <taxon>Poales</taxon>
        <taxon>Poaceae</taxon>
        <taxon>BOP clade</taxon>
        <taxon>Oryzoideae</taxon>
        <taxon>Oryzeae</taxon>
        <taxon>Oryzinae</taxon>
        <taxon>Oryza</taxon>
    </lineage>
</organism>
<reference evidence="2" key="2">
    <citation type="submission" date="2018-04" db="EMBL/GenBank/DDBJ databases">
        <title>OnivRS2 (Oryza nivara Reference Sequence Version 2).</title>
        <authorList>
            <person name="Zhang J."/>
            <person name="Kudrna D."/>
            <person name="Lee S."/>
            <person name="Talag J."/>
            <person name="Rajasekar S."/>
            <person name="Welchert J."/>
            <person name="Hsing Y.-I."/>
            <person name="Wing R.A."/>
        </authorList>
    </citation>
    <scope>NUCLEOTIDE SEQUENCE [LARGE SCALE GENOMIC DNA]</scope>
    <source>
        <strain evidence="2">SL10</strain>
    </source>
</reference>
<dbReference type="OMA" id="GFSHRNH"/>
<dbReference type="AlphaFoldDB" id="A0A0E0IJI1"/>
<evidence type="ECO:0000256" key="1">
    <source>
        <dbReference type="SAM" id="MobiDB-lite"/>
    </source>
</evidence>
<keyword evidence="3" id="KW-1185">Reference proteome</keyword>
<evidence type="ECO:0000313" key="2">
    <source>
        <dbReference type="EnsemblPlants" id="ONIVA09G09780.1"/>
    </source>
</evidence>
<sequence>MIFDGVKARCILGQGFSHRNHRRRRNRLTASSDLDTREGKDEAAVTTEDGVEGDSRRLLSPRQVDLDDVGWCGRRTAYLPNGSSVAEARTAGSGAPKLRMVGSATSEFMVSGSGAPEFMVAGTIRGRVGDVEARRRPEISGDGRRGLSMALGSGVVPRSPMVLTPALSSSLARYDPDLAWWRREGGGDPDLEWWRHGGDRGRWVKEAATVGGGRRRQRPGGGGRRS</sequence>
<dbReference type="EnsemblPlants" id="ONIVA09G09780.1">
    <property type="protein sequence ID" value="ONIVA09G09780.1"/>
    <property type="gene ID" value="ONIVA09G09780"/>
</dbReference>
<name>A0A0E0IJI1_ORYNI</name>
<evidence type="ECO:0008006" key="4">
    <source>
        <dbReference type="Google" id="ProtNLM"/>
    </source>
</evidence>
<feature type="compositionally biased region" description="Basic and acidic residues" evidence="1">
    <location>
        <begin position="34"/>
        <end position="43"/>
    </location>
</feature>
<dbReference type="HOGENOM" id="CLU_106915_0_0_1"/>
<dbReference type="Proteomes" id="UP000006591">
    <property type="component" value="Chromosome 9"/>
</dbReference>
<protein>
    <recommendedName>
        <fullName evidence="4">DUF834 domain-containing protein</fullName>
    </recommendedName>
</protein>
<evidence type="ECO:0000313" key="3">
    <source>
        <dbReference type="Proteomes" id="UP000006591"/>
    </source>
</evidence>
<reference evidence="2" key="1">
    <citation type="submission" date="2015-04" db="UniProtKB">
        <authorList>
            <consortium name="EnsemblPlants"/>
        </authorList>
    </citation>
    <scope>IDENTIFICATION</scope>
    <source>
        <strain evidence="2">SL10</strain>
    </source>
</reference>